<dbReference type="SUPFAM" id="SSF52047">
    <property type="entry name" value="RNI-like"/>
    <property type="match status" value="1"/>
</dbReference>
<evidence type="ECO:0000259" key="1">
    <source>
        <dbReference type="Pfam" id="PF12937"/>
    </source>
</evidence>
<organism evidence="2">
    <name type="scientific">Dichomitus squalens</name>
    <dbReference type="NCBI Taxonomy" id="114155"/>
    <lineage>
        <taxon>Eukaryota</taxon>
        <taxon>Fungi</taxon>
        <taxon>Dikarya</taxon>
        <taxon>Basidiomycota</taxon>
        <taxon>Agaricomycotina</taxon>
        <taxon>Agaricomycetes</taxon>
        <taxon>Polyporales</taxon>
        <taxon>Polyporaceae</taxon>
        <taxon>Dichomitus</taxon>
    </lineage>
</organism>
<dbReference type="OrthoDB" id="2754677at2759"/>
<dbReference type="InterPro" id="IPR001810">
    <property type="entry name" value="F-box_dom"/>
</dbReference>
<feature type="domain" description="F-box" evidence="1">
    <location>
        <begin position="134"/>
        <end position="198"/>
    </location>
</feature>
<dbReference type="Gene3D" id="3.80.10.10">
    <property type="entry name" value="Ribonuclease Inhibitor"/>
    <property type="match status" value="1"/>
</dbReference>
<dbReference type="EMBL" id="ML143399">
    <property type="protein sequence ID" value="TBU31527.1"/>
    <property type="molecule type" value="Genomic_DNA"/>
</dbReference>
<dbReference type="PANTHER" id="PTHR38926:SF5">
    <property type="entry name" value="F-BOX AND LEUCINE-RICH REPEAT PROTEIN 6"/>
    <property type="match status" value="1"/>
</dbReference>
<gene>
    <name evidence="2" type="ORF">BD311DRAFT_804696</name>
</gene>
<name>A0A4Q9MVU0_9APHY</name>
<dbReference type="Proteomes" id="UP000292957">
    <property type="component" value="Unassembled WGS sequence"/>
</dbReference>
<reference evidence="2" key="1">
    <citation type="submission" date="2019-01" db="EMBL/GenBank/DDBJ databases">
        <title>Draft genome sequences of three monokaryotic isolates of the white-rot basidiomycete fungus Dichomitus squalens.</title>
        <authorList>
            <consortium name="DOE Joint Genome Institute"/>
            <person name="Lopez S.C."/>
            <person name="Andreopoulos B."/>
            <person name="Pangilinan J."/>
            <person name="Lipzen A."/>
            <person name="Riley R."/>
            <person name="Ahrendt S."/>
            <person name="Ng V."/>
            <person name="Barry K."/>
            <person name="Daum C."/>
            <person name="Grigoriev I.V."/>
            <person name="Hilden K.S."/>
            <person name="Makela M.R."/>
            <person name="de Vries R.P."/>
        </authorList>
    </citation>
    <scope>NUCLEOTIDE SEQUENCE [LARGE SCALE GENOMIC DNA]</scope>
    <source>
        <strain evidence="2">OM18370.1</strain>
    </source>
</reference>
<evidence type="ECO:0000313" key="2">
    <source>
        <dbReference type="EMBL" id="TBU31527.1"/>
    </source>
</evidence>
<dbReference type="Gene3D" id="1.20.1280.50">
    <property type="match status" value="1"/>
</dbReference>
<dbReference type="PANTHER" id="PTHR38926">
    <property type="entry name" value="F-BOX DOMAIN CONTAINING PROTEIN, EXPRESSED"/>
    <property type="match status" value="1"/>
</dbReference>
<dbReference type="Pfam" id="PF12937">
    <property type="entry name" value="F-box-like"/>
    <property type="match status" value="1"/>
</dbReference>
<sequence>MLPSGSVYLSGFNQLSVNLFAMGQLSTLLQKLSSEERFAASNRSARFLALEQRSYPESTRRQAWQGVILSGQGNAFGLSSSVAGQQVLEHVAPAGRPQCFPPYASSSMGNTLTIVGYATQMRPHQWRSAPVVGIRSLPPELMLHIFQDVLGPTTFGNIDLEYEDRGSLTQWLPLRRVCRQWRELTDKHCPALWQTIDITRKREWVELCLSNSKGMGLHLQFHAEYFEYGQGDYILIRGFGGQPRFTPGHEVSVVLPLNHAQRIQSVWVSGEKAVAQLCKLRDLFKLPLPRLEELRVTMGAQSIQNKHVLTEFLNIDSRRIPALRTLVLDGIYLPWSSSILRNLRALKLVYASTNNHRYRMTLHQFLNALGACQALQYLSLYMSTPMDGWRWDTTSSPGDTIALPNLRFVDITSLGSDGDDDHEEHMNDMFPILAHVRFPEHCYIKLGSESEQPYRYIQLVPNDAQCFPILRSATEAVWEGRARFRCRTGPPYGGSTRGELVVDVDSTYLWEYPLLTYRNGRQGVHPDAYRLSTNPEGALAAFCSYLSRARLTKLTMQYSELISVDAYLSAFRVFPHLEELVLDYRQQQRAFSQEEIRRVLHALTEQIGLSPDAPATRTVEVPLPNLRILRFRDVFWYNELPNHVQQCQWARQSHGAAPLQVDFGRPRM</sequence>
<protein>
    <recommendedName>
        <fullName evidence="1">F-box domain-containing protein</fullName>
    </recommendedName>
</protein>
<dbReference type="InterPro" id="IPR032675">
    <property type="entry name" value="LRR_dom_sf"/>
</dbReference>
<proteinExistence type="predicted"/>
<accession>A0A4Q9MVU0</accession>
<dbReference type="AlphaFoldDB" id="A0A4Q9MVU0"/>